<dbReference type="Gene3D" id="3.40.50.720">
    <property type="entry name" value="NAD(P)-binding Rossmann-like Domain"/>
    <property type="match status" value="1"/>
</dbReference>
<dbReference type="InterPro" id="IPR051606">
    <property type="entry name" value="Polyketide_Oxido-like"/>
</dbReference>
<dbReference type="PANTHER" id="PTHR43355">
    <property type="entry name" value="FLAVIN REDUCTASE (NADPH)"/>
    <property type="match status" value="1"/>
</dbReference>
<dbReference type="PANTHER" id="PTHR43355:SF2">
    <property type="entry name" value="FLAVIN REDUCTASE (NADPH)"/>
    <property type="match status" value="1"/>
</dbReference>
<evidence type="ECO:0000259" key="1">
    <source>
        <dbReference type="Pfam" id="PF13460"/>
    </source>
</evidence>
<dbReference type="InterPro" id="IPR036291">
    <property type="entry name" value="NAD(P)-bd_dom_sf"/>
</dbReference>
<keyword evidence="3" id="KW-1185">Reference proteome</keyword>
<organism evidence="2 3">
    <name type="scientific">Gracilibacillus salitolerans</name>
    <dbReference type="NCBI Taxonomy" id="2663022"/>
    <lineage>
        <taxon>Bacteria</taxon>
        <taxon>Bacillati</taxon>
        <taxon>Bacillota</taxon>
        <taxon>Bacilli</taxon>
        <taxon>Bacillales</taxon>
        <taxon>Bacillaceae</taxon>
        <taxon>Gracilibacillus</taxon>
    </lineage>
</organism>
<name>A0A5Q2TG54_9BACI</name>
<dbReference type="GO" id="GO:0016646">
    <property type="term" value="F:oxidoreductase activity, acting on the CH-NH group of donors, NAD or NADP as acceptor"/>
    <property type="evidence" value="ECO:0007669"/>
    <property type="project" value="TreeGrafter"/>
</dbReference>
<dbReference type="RefSeq" id="WP_100362188.1">
    <property type="nucleotide sequence ID" value="NZ_CP045915.1"/>
</dbReference>
<proteinExistence type="predicted"/>
<dbReference type="InterPro" id="IPR016040">
    <property type="entry name" value="NAD(P)-bd_dom"/>
</dbReference>
<dbReference type="KEGG" id="grc:GI584_02535"/>
<dbReference type="CDD" id="cd05244">
    <property type="entry name" value="BVR-B_like_SDR_a"/>
    <property type="match status" value="1"/>
</dbReference>
<dbReference type="Proteomes" id="UP000339690">
    <property type="component" value="Chromosome"/>
</dbReference>
<dbReference type="SUPFAM" id="SSF51735">
    <property type="entry name" value="NAD(P)-binding Rossmann-fold domains"/>
    <property type="match status" value="1"/>
</dbReference>
<evidence type="ECO:0000313" key="2">
    <source>
        <dbReference type="EMBL" id="QGH32993.1"/>
    </source>
</evidence>
<dbReference type="AlphaFoldDB" id="A0A5Q2TG54"/>
<reference evidence="2 3" key="1">
    <citation type="submission" date="2019-11" db="EMBL/GenBank/DDBJ databases">
        <title>Gracilibacillus salitolerans sp. nov., a moderate halophile isolated from a saline soil in northwest China.</title>
        <authorList>
            <person name="Gan L."/>
        </authorList>
    </citation>
    <scope>NUCLEOTIDE SEQUENCE [LARGE SCALE GENOMIC DNA]</scope>
    <source>
        <strain evidence="2 3">SCU50</strain>
    </source>
</reference>
<gene>
    <name evidence="2" type="ORF">GI584_02535</name>
</gene>
<feature type="domain" description="NAD(P)-binding" evidence="1">
    <location>
        <begin position="7"/>
        <end position="197"/>
    </location>
</feature>
<accession>A0A5Q2TG54</accession>
<sequence>MKIGIIGATGKSGKLITQEALHRGHEVTAIVRSPEKVDNKDVHVVKKDIFDIKTEDVNDFDVVVNAYNSPQGEEHLHIDSHRVLIKAFQGTDTRLIVVGGAGSLYVDEEQTTHLFDTPDFPDFVYPLASNMGKALDELKQTEDLKWTHLSPAAVFDPNGKRTGSYQKGKENVITNNAGESYISYADYAIAILDEIENPEHINGRFTVVGEKE</sequence>
<dbReference type="EMBL" id="CP045915">
    <property type="protein sequence ID" value="QGH32993.1"/>
    <property type="molecule type" value="Genomic_DNA"/>
</dbReference>
<protein>
    <submittedName>
        <fullName evidence="2">NAD(P)H-binding protein</fullName>
    </submittedName>
</protein>
<dbReference type="Pfam" id="PF13460">
    <property type="entry name" value="NAD_binding_10"/>
    <property type="match status" value="1"/>
</dbReference>
<evidence type="ECO:0000313" key="3">
    <source>
        <dbReference type="Proteomes" id="UP000339690"/>
    </source>
</evidence>